<feature type="signal peptide" evidence="2">
    <location>
        <begin position="1"/>
        <end position="32"/>
    </location>
</feature>
<dbReference type="RefSeq" id="WP_185141137.1">
    <property type="nucleotide sequence ID" value="NZ_JACJVP010000004.1"/>
</dbReference>
<keyword evidence="4" id="KW-0326">Glycosidase</keyword>
<dbReference type="PANTHER" id="PTHR40446">
    <property type="entry name" value="N-ACETYLGLUCOSAMINE-1-PHOSPHODIESTER ALPHA-N-ACETYLGLUCOSAMINIDASE"/>
    <property type="match status" value="1"/>
</dbReference>
<evidence type="ECO:0000259" key="3">
    <source>
        <dbReference type="Pfam" id="PF09992"/>
    </source>
</evidence>
<keyword evidence="2" id="KW-0732">Signal</keyword>
<gene>
    <name evidence="4" type="ORF">H7C19_03205</name>
</gene>
<name>A0A7X0RLF8_9BACL</name>
<organism evidence="4 5">
    <name type="scientific">Cohnella nanjingensis</name>
    <dbReference type="NCBI Taxonomy" id="1387779"/>
    <lineage>
        <taxon>Bacteria</taxon>
        <taxon>Bacillati</taxon>
        <taxon>Bacillota</taxon>
        <taxon>Bacilli</taxon>
        <taxon>Bacillales</taxon>
        <taxon>Paenibacillaceae</taxon>
        <taxon>Cohnella</taxon>
    </lineage>
</organism>
<dbReference type="InterPro" id="IPR018711">
    <property type="entry name" value="NAGPA"/>
</dbReference>
<evidence type="ECO:0000313" key="5">
    <source>
        <dbReference type="Proteomes" id="UP000547209"/>
    </source>
</evidence>
<dbReference type="GO" id="GO:0016798">
    <property type="term" value="F:hydrolase activity, acting on glycosyl bonds"/>
    <property type="evidence" value="ECO:0007669"/>
    <property type="project" value="UniProtKB-KW"/>
</dbReference>
<keyword evidence="4" id="KW-0378">Hydrolase</keyword>
<proteinExistence type="predicted"/>
<sequence>MRNRCNKKGKSIPFLLGMLAVGMAVTPAGIHAEEAASASASAAVQTCPAGPLALALGERADVRKRLGLASGTEYDYRIAEGKSARVTMGGMLVPLAQGTATLEIRRPAPPAGTDADAEGTGAPDVCRVPVRIGAAAKPKPSLAPRAESRSVKVGGRSFAVQAVYIPKGVRTDVGLGRDAIGGTEALASLAKRRHADAAVNGTFFEAYGGVPEPWGTVIADGEIAHVGNTGTAIGFAADGTAKMDSLRVRIGGTVTDAATGRASGWYAYFVNRTPADGANAAILFTPKRGGRIGFARGTAVVVRGGEVERVAKGENVAIPKDGYVLVYTGGEQAQAARFAKGGRVRYEISYTNADGQPIDWSDIATAVGAGPRLVKDGKLAIDAKAEGFTEEKILTSAAARSGIGIRKDGSIVVVATTATISQLGGILLQLGAMQGMNLDGGASSGLYASGKLRTAPGREISNALLFGQSLAFRP</sequence>
<accession>A0A7X0RLF8</accession>
<evidence type="ECO:0000313" key="4">
    <source>
        <dbReference type="EMBL" id="MBB6669689.1"/>
    </source>
</evidence>
<evidence type="ECO:0000256" key="2">
    <source>
        <dbReference type="SAM" id="SignalP"/>
    </source>
</evidence>
<dbReference type="PANTHER" id="PTHR40446:SF2">
    <property type="entry name" value="N-ACETYLGLUCOSAMINE-1-PHOSPHODIESTER ALPHA-N-ACETYLGLUCOSAMINIDASE"/>
    <property type="match status" value="1"/>
</dbReference>
<dbReference type="Pfam" id="PF09992">
    <property type="entry name" value="NAGPA"/>
    <property type="match status" value="1"/>
</dbReference>
<evidence type="ECO:0000256" key="1">
    <source>
        <dbReference type="SAM" id="MobiDB-lite"/>
    </source>
</evidence>
<dbReference type="AlphaFoldDB" id="A0A7X0RLF8"/>
<feature type="compositionally biased region" description="Low complexity" evidence="1">
    <location>
        <begin position="111"/>
        <end position="124"/>
    </location>
</feature>
<keyword evidence="5" id="KW-1185">Reference proteome</keyword>
<protein>
    <submittedName>
        <fullName evidence="4">Phosphodiester glycosidase family protein</fullName>
    </submittedName>
</protein>
<feature type="domain" description="Phosphodiester glycosidase" evidence="3">
    <location>
        <begin position="297"/>
        <end position="466"/>
    </location>
</feature>
<feature type="region of interest" description="Disordered" evidence="1">
    <location>
        <begin position="105"/>
        <end position="124"/>
    </location>
</feature>
<dbReference type="EMBL" id="JACJVP010000004">
    <property type="protein sequence ID" value="MBB6669689.1"/>
    <property type="molecule type" value="Genomic_DNA"/>
</dbReference>
<comment type="caution">
    <text evidence="4">The sequence shown here is derived from an EMBL/GenBank/DDBJ whole genome shotgun (WGS) entry which is preliminary data.</text>
</comment>
<feature type="chain" id="PRO_5030811440" evidence="2">
    <location>
        <begin position="33"/>
        <end position="474"/>
    </location>
</feature>
<reference evidence="4 5" key="1">
    <citation type="submission" date="2020-08" db="EMBL/GenBank/DDBJ databases">
        <title>Cohnella phylogeny.</title>
        <authorList>
            <person name="Dunlap C."/>
        </authorList>
    </citation>
    <scope>NUCLEOTIDE SEQUENCE [LARGE SCALE GENOMIC DNA]</scope>
    <source>
        <strain evidence="4 5">DSM 28246</strain>
    </source>
</reference>
<dbReference type="Proteomes" id="UP000547209">
    <property type="component" value="Unassembled WGS sequence"/>
</dbReference>